<dbReference type="PRINTS" id="PR00455">
    <property type="entry name" value="HTHTETR"/>
</dbReference>
<protein>
    <recommendedName>
        <fullName evidence="3">HTH tetR-type domain-containing protein</fullName>
    </recommendedName>
</protein>
<dbReference type="InterPro" id="IPR001647">
    <property type="entry name" value="HTH_TetR"/>
</dbReference>
<evidence type="ECO:0000256" key="2">
    <source>
        <dbReference type="PROSITE-ProRule" id="PRU00335"/>
    </source>
</evidence>
<dbReference type="PANTHER" id="PTHR30055">
    <property type="entry name" value="HTH-TYPE TRANSCRIPTIONAL REGULATOR RUTR"/>
    <property type="match status" value="1"/>
</dbReference>
<dbReference type="InterPro" id="IPR009057">
    <property type="entry name" value="Homeodomain-like_sf"/>
</dbReference>
<feature type="DNA-binding region" description="H-T-H motif" evidence="2">
    <location>
        <begin position="28"/>
        <end position="47"/>
    </location>
</feature>
<dbReference type="EMBL" id="BONE01000021">
    <property type="protein sequence ID" value="GIF73491.1"/>
    <property type="molecule type" value="Genomic_DNA"/>
</dbReference>
<comment type="caution">
    <text evidence="4">The sequence shown here is derived from an EMBL/GenBank/DDBJ whole genome shotgun (WGS) entry which is preliminary data.</text>
</comment>
<dbReference type="Proteomes" id="UP000604117">
    <property type="component" value="Unassembled WGS sequence"/>
</dbReference>
<dbReference type="Gene3D" id="1.10.357.10">
    <property type="entry name" value="Tetracycline Repressor, domain 2"/>
    <property type="match status" value="1"/>
</dbReference>
<keyword evidence="1 2" id="KW-0238">DNA-binding</keyword>
<sequence length="132" mass="14328">MTQPVSRRVAILDAARAMLAERGVAEISLRELADRIGLAKSNVLRYYDSREAIFLEVLDQEWIVWLDALEAAVADVPTGDAEGVARALAATLHGRSSGAPRRRTLRTCADAPAGFSRRWRCRGGGSRSGPLP</sequence>
<feature type="domain" description="HTH tetR-type" evidence="3">
    <location>
        <begin position="5"/>
        <end position="65"/>
    </location>
</feature>
<proteinExistence type="predicted"/>
<name>A0ABQ4CQF4_9ACTN</name>
<evidence type="ECO:0000313" key="4">
    <source>
        <dbReference type="EMBL" id="GIF73491.1"/>
    </source>
</evidence>
<dbReference type="SUPFAM" id="SSF46689">
    <property type="entry name" value="Homeodomain-like"/>
    <property type="match status" value="1"/>
</dbReference>
<dbReference type="RefSeq" id="WP_239126729.1">
    <property type="nucleotide sequence ID" value="NZ_BONE01000021.1"/>
</dbReference>
<dbReference type="InterPro" id="IPR050109">
    <property type="entry name" value="HTH-type_TetR-like_transc_reg"/>
</dbReference>
<gene>
    <name evidence="4" type="ORF">Asi02nite_30090</name>
</gene>
<dbReference type="PROSITE" id="PS50977">
    <property type="entry name" value="HTH_TETR_2"/>
    <property type="match status" value="1"/>
</dbReference>
<dbReference type="Pfam" id="PF00440">
    <property type="entry name" value="TetR_N"/>
    <property type="match status" value="1"/>
</dbReference>
<dbReference type="PANTHER" id="PTHR30055:SF226">
    <property type="entry name" value="HTH-TYPE TRANSCRIPTIONAL REGULATOR PKSA"/>
    <property type="match status" value="1"/>
</dbReference>
<reference evidence="4 5" key="1">
    <citation type="submission" date="2021-01" db="EMBL/GenBank/DDBJ databases">
        <title>Whole genome shotgun sequence of Asanoa siamensis NBRC 107932.</title>
        <authorList>
            <person name="Komaki H."/>
            <person name="Tamura T."/>
        </authorList>
    </citation>
    <scope>NUCLEOTIDE SEQUENCE [LARGE SCALE GENOMIC DNA]</scope>
    <source>
        <strain evidence="4 5">NBRC 107932</strain>
    </source>
</reference>
<evidence type="ECO:0000259" key="3">
    <source>
        <dbReference type="PROSITE" id="PS50977"/>
    </source>
</evidence>
<evidence type="ECO:0000313" key="5">
    <source>
        <dbReference type="Proteomes" id="UP000604117"/>
    </source>
</evidence>
<evidence type="ECO:0000256" key="1">
    <source>
        <dbReference type="ARBA" id="ARBA00023125"/>
    </source>
</evidence>
<organism evidence="4 5">
    <name type="scientific">Asanoa siamensis</name>
    <dbReference type="NCBI Taxonomy" id="926357"/>
    <lineage>
        <taxon>Bacteria</taxon>
        <taxon>Bacillati</taxon>
        <taxon>Actinomycetota</taxon>
        <taxon>Actinomycetes</taxon>
        <taxon>Micromonosporales</taxon>
        <taxon>Micromonosporaceae</taxon>
        <taxon>Asanoa</taxon>
    </lineage>
</organism>
<accession>A0ABQ4CQF4</accession>
<keyword evidence="5" id="KW-1185">Reference proteome</keyword>